<feature type="active site" description="O-isoaspartyl threonine intermediate" evidence="3">
    <location>
        <position position="58"/>
    </location>
</feature>
<dbReference type="PANTHER" id="PTHR11707:SF28">
    <property type="entry name" value="60 KDA LYSOPHOSPHOLIPASE"/>
    <property type="match status" value="1"/>
</dbReference>
<dbReference type="Gene3D" id="2.40.50.40">
    <property type="match status" value="2"/>
</dbReference>
<evidence type="ECO:0000256" key="3">
    <source>
        <dbReference type="PIRSR" id="PIRSR001220-1"/>
    </source>
</evidence>
<dbReference type="PIRSF" id="PIRSF500176">
    <property type="entry name" value="L_ASNase"/>
    <property type="match status" value="1"/>
</dbReference>
<proteinExistence type="predicted"/>
<evidence type="ECO:0000256" key="6">
    <source>
        <dbReference type="SAM" id="MobiDB-lite"/>
    </source>
</evidence>
<dbReference type="EC" id="3.5.1.1" evidence="2"/>
<dbReference type="SMART" id="SM00870">
    <property type="entry name" value="Asparaginase"/>
    <property type="match status" value="1"/>
</dbReference>
<dbReference type="PRINTS" id="PR00139">
    <property type="entry name" value="ASNGLNASE"/>
</dbReference>
<sequence length="698" mass="76567">MSVYKFHSSGPDHPLVEVAWDESYKEAFGCRRPPLDAKEPSHANVALPNITIIATGGTIAGAADSSARTTEYESGALGIDEITREIQDDWRNDAVVDYDQLMNVDSLSIDPSRAIKISQHVTEVANNPHVQGIVLLLGTDLLSEVAVFLALTVTTPKPIVMTGAILPHGAFGADGPGNILAAVRTAATKGWSSEGHEVVIVIQNKIMAPWGTKKENNEFKPGPRSLLGDIKDFRPFFRWLPGPCAPMKFDLSGLSPGTPLPEVVPFKAHQDFRAYQVKAAIANRAKGIVLVGYGDGYWPEASAQQIKKLADETDVVMVFAAEGQLERLYPALSCVASDLCNVHVSLLGVRDRTMATGTSTKEGDVSTVRDKNGAALKMPSDGDTGADNKGPRRSLRTSDIGNLAKDNVDRLTPGAAEQNEPKSIEEKRRKKDAEANGASPTASSPEGKPPAEPQVTSGEVDALVGHRVDKRNSTVEFKVRWKGSDETSWEPERNLQKDVPTLVYEYWDRLEGRDTATELVNYHVFRILKRDEVPKRTRVPKNAQPTDNSKDTQYIYRVQWVGFRIAQSTWERESKLRESAPDVFEEFQAKELKRETVKSQKRKNSRGPGRPRKKARGLGEAVESYRDGPGSVMGQIDVALPSDSEEDKKKCVGCVNHRISPVITRSSTHIAPFVHSRPTLSVIPSALFRMAPETVAFP</sequence>
<dbReference type="InterPro" id="IPR027474">
    <property type="entry name" value="L-asparaginase_N"/>
</dbReference>
<feature type="domain" description="Chromo" evidence="7">
    <location>
        <begin position="522"/>
        <end position="599"/>
    </location>
</feature>
<dbReference type="GO" id="GO:0006528">
    <property type="term" value="P:asparagine metabolic process"/>
    <property type="evidence" value="ECO:0007669"/>
    <property type="project" value="UniProtKB-ARBA"/>
</dbReference>
<feature type="compositionally biased region" description="Basic residues" evidence="6">
    <location>
        <begin position="599"/>
        <end position="616"/>
    </location>
</feature>
<keyword evidence="9" id="KW-1185">Reference proteome</keyword>
<dbReference type="STRING" id="1325735.A0A428SA52"/>
<evidence type="ECO:0000256" key="5">
    <source>
        <dbReference type="PROSITE-ProRule" id="PRU10099"/>
    </source>
</evidence>
<dbReference type="GO" id="GO:0006338">
    <property type="term" value="P:chromatin remodeling"/>
    <property type="evidence" value="ECO:0007669"/>
    <property type="project" value="UniProtKB-ARBA"/>
</dbReference>
<dbReference type="CDD" id="cd00024">
    <property type="entry name" value="CD_CSD"/>
    <property type="match status" value="2"/>
</dbReference>
<feature type="region of interest" description="Disordered" evidence="6">
    <location>
        <begin position="356"/>
        <end position="467"/>
    </location>
</feature>
<dbReference type="InterPro" id="IPR040919">
    <property type="entry name" value="Asparaginase_C"/>
</dbReference>
<dbReference type="EMBL" id="NKCK01000293">
    <property type="protein sequence ID" value="RSL86662.1"/>
    <property type="molecule type" value="Genomic_DNA"/>
</dbReference>
<evidence type="ECO:0000313" key="8">
    <source>
        <dbReference type="EMBL" id="RSL86662.1"/>
    </source>
</evidence>
<comment type="subunit">
    <text evidence="1">Component of the NuA4 histone acetyltransferase complex.</text>
</comment>
<dbReference type="Pfam" id="PF00385">
    <property type="entry name" value="Chromo"/>
    <property type="match status" value="2"/>
</dbReference>
<feature type="binding site" evidence="4">
    <location>
        <begin position="139"/>
        <end position="140"/>
    </location>
    <ligand>
        <name>substrate</name>
    </ligand>
</feature>
<feature type="compositionally biased region" description="Basic and acidic residues" evidence="6">
    <location>
        <begin position="361"/>
        <end position="372"/>
    </location>
</feature>
<dbReference type="InterPro" id="IPR023780">
    <property type="entry name" value="Chromo_domain"/>
</dbReference>
<dbReference type="PROSITE" id="PS50013">
    <property type="entry name" value="CHROMO_2"/>
    <property type="match status" value="2"/>
</dbReference>
<dbReference type="InterPro" id="IPR006034">
    <property type="entry name" value="Asparaginase/glutaminase-like"/>
</dbReference>
<feature type="active site" evidence="5">
    <location>
        <position position="58"/>
    </location>
</feature>
<dbReference type="SUPFAM" id="SSF54160">
    <property type="entry name" value="Chromo domain-like"/>
    <property type="match status" value="2"/>
</dbReference>
<feature type="region of interest" description="Disordered" evidence="6">
    <location>
        <begin position="594"/>
        <end position="626"/>
    </location>
</feature>
<reference evidence="8 9" key="1">
    <citation type="submission" date="2017-06" db="EMBL/GenBank/DDBJ databases">
        <title>Comparative genomic analysis of Ambrosia Fusariam Clade fungi.</title>
        <authorList>
            <person name="Stajich J.E."/>
            <person name="Carrillo J."/>
            <person name="Kijimoto T."/>
            <person name="Eskalen A."/>
            <person name="O'Donnell K."/>
            <person name="Kasson M."/>
        </authorList>
    </citation>
    <scope>NUCLEOTIDE SEQUENCE [LARGE SCALE GENOMIC DNA]</scope>
    <source>
        <strain evidence="8 9">NRRL62579</strain>
    </source>
</reference>
<dbReference type="InterPro" id="IPR027473">
    <property type="entry name" value="L-asparaginase_C"/>
</dbReference>
<dbReference type="Pfam" id="PF00710">
    <property type="entry name" value="Asparaginase"/>
    <property type="match status" value="1"/>
</dbReference>
<protein>
    <recommendedName>
        <fullName evidence="2">asparaginase</fullName>
        <ecNumber evidence="2">3.5.1.1</ecNumber>
    </recommendedName>
</protein>
<name>A0A428SA52_9HYPO</name>
<dbReference type="InterPro" id="IPR037152">
    <property type="entry name" value="L-asparaginase_N_sf"/>
</dbReference>
<dbReference type="PROSITE" id="PS00144">
    <property type="entry name" value="ASN_GLN_ASE_1"/>
    <property type="match status" value="1"/>
</dbReference>
<feature type="compositionally biased region" description="Basic and acidic residues" evidence="6">
    <location>
        <begin position="419"/>
        <end position="434"/>
    </location>
</feature>
<feature type="domain" description="Chromo" evidence="7">
    <location>
        <begin position="458"/>
        <end position="518"/>
    </location>
</feature>
<accession>A0A428SA52</accession>
<evidence type="ECO:0000313" key="9">
    <source>
        <dbReference type="Proteomes" id="UP000287144"/>
    </source>
</evidence>
<dbReference type="Proteomes" id="UP000287144">
    <property type="component" value="Unassembled WGS sequence"/>
</dbReference>
<dbReference type="Gene3D" id="3.40.50.1170">
    <property type="entry name" value="L-asparaginase, N-terminal domain"/>
    <property type="match status" value="1"/>
</dbReference>
<dbReference type="AlphaFoldDB" id="A0A428SA52"/>
<dbReference type="PIRSF" id="PIRSF001220">
    <property type="entry name" value="L-ASNase_gatD"/>
    <property type="match status" value="1"/>
</dbReference>
<feature type="binding site" evidence="4">
    <location>
        <position position="106"/>
    </location>
    <ligand>
        <name>substrate</name>
    </ligand>
</feature>
<evidence type="ECO:0000256" key="2">
    <source>
        <dbReference type="ARBA" id="ARBA00012920"/>
    </source>
</evidence>
<dbReference type="PANTHER" id="PTHR11707">
    <property type="entry name" value="L-ASPARAGINASE"/>
    <property type="match status" value="1"/>
</dbReference>
<organism evidence="8 9">
    <name type="scientific">Fusarium oligoseptatum</name>
    <dbReference type="NCBI Taxonomy" id="2604345"/>
    <lineage>
        <taxon>Eukaryota</taxon>
        <taxon>Fungi</taxon>
        <taxon>Dikarya</taxon>
        <taxon>Ascomycota</taxon>
        <taxon>Pezizomycotina</taxon>
        <taxon>Sordariomycetes</taxon>
        <taxon>Hypocreomycetidae</taxon>
        <taxon>Hypocreales</taxon>
        <taxon>Nectriaceae</taxon>
        <taxon>Fusarium</taxon>
        <taxon>Fusarium solani species complex</taxon>
    </lineage>
</organism>
<dbReference type="PROSITE" id="PS51732">
    <property type="entry name" value="ASN_GLN_ASE_3"/>
    <property type="match status" value="1"/>
</dbReference>
<dbReference type="Pfam" id="PF17763">
    <property type="entry name" value="Asparaginase_C"/>
    <property type="match status" value="1"/>
</dbReference>
<dbReference type="SUPFAM" id="SSF53774">
    <property type="entry name" value="Glutaminase/Asparaginase"/>
    <property type="match status" value="1"/>
</dbReference>
<dbReference type="InterPro" id="IPR036152">
    <property type="entry name" value="Asp/glu_Ase-like_sf"/>
</dbReference>
<evidence type="ECO:0000259" key="7">
    <source>
        <dbReference type="PROSITE" id="PS50013"/>
    </source>
</evidence>
<dbReference type="InterPro" id="IPR020827">
    <property type="entry name" value="Asparaginase/glutaminase_AS1"/>
</dbReference>
<evidence type="ECO:0000256" key="1">
    <source>
        <dbReference type="ARBA" id="ARBA00011353"/>
    </source>
</evidence>
<dbReference type="InterPro" id="IPR016197">
    <property type="entry name" value="Chromo-like_dom_sf"/>
</dbReference>
<dbReference type="GO" id="GO:0004067">
    <property type="term" value="F:asparaginase activity"/>
    <property type="evidence" value="ECO:0007669"/>
    <property type="project" value="UniProtKB-UniRule"/>
</dbReference>
<dbReference type="Gene3D" id="3.40.50.40">
    <property type="match status" value="1"/>
</dbReference>
<evidence type="ECO:0000256" key="4">
    <source>
        <dbReference type="PIRSR" id="PIRSR001220-2"/>
    </source>
</evidence>
<dbReference type="SMART" id="SM00298">
    <property type="entry name" value="CHROMO"/>
    <property type="match status" value="2"/>
</dbReference>
<gene>
    <name evidence="8" type="ORF">CEP52_015750</name>
</gene>
<dbReference type="InterPro" id="IPR000953">
    <property type="entry name" value="Chromo/chromo_shadow_dom"/>
</dbReference>
<comment type="caution">
    <text evidence="8">The sequence shown here is derived from an EMBL/GenBank/DDBJ whole genome shotgun (WGS) entry which is preliminary data.</text>
</comment>